<keyword evidence="2" id="KW-0433">Leucine-rich repeat</keyword>
<evidence type="ECO:0000256" key="3">
    <source>
        <dbReference type="ARBA" id="ARBA00022692"/>
    </source>
</evidence>
<dbReference type="FunFam" id="3.80.10.10:FF:000041">
    <property type="entry name" value="LRR receptor-like serine/threonine-protein kinase ERECTA"/>
    <property type="match status" value="1"/>
</dbReference>
<dbReference type="AlphaFoldDB" id="A0AA88JB95"/>
<evidence type="ECO:0000256" key="4">
    <source>
        <dbReference type="ARBA" id="ARBA00022729"/>
    </source>
</evidence>
<keyword evidence="9" id="KW-0325">Glycoprotein</keyword>
<keyword evidence="7 10" id="KW-0472">Membrane</keyword>
<evidence type="ECO:0000256" key="6">
    <source>
        <dbReference type="ARBA" id="ARBA00022989"/>
    </source>
</evidence>
<evidence type="ECO:0000256" key="1">
    <source>
        <dbReference type="ARBA" id="ARBA00004479"/>
    </source>
</evidence>
<evidence type="ECO:0000313" key="12">
    <source>
        <dbReference type="EMBL" id="GMN70578.1"/>
    </source>
</evidence>
<evidence type="ECO:0000256" key="2">
    <source>
        <dbReference type="ARBA" id="ARBA00022614"/>
    </source>
</evidence>
<dbReference type="EMBL" id="BTGU01001187">
    <property type="protein sequence ID" value="GMN70578.1"/>
    <property type="molecule type" value="Genomic_DNA"/>
</dbReference>
<evidence type="ECO:0000256" key="7">
    <source>
        <dbReference type="ARBA" id="ARBA00023136"/>
    </source>
</evidence>
<evidence type="ECO:0000256" key="10">
    <source>
        <dbReference type="SAM" id="Phobius"/>
    </source>
</evidence>
<dbReference type="InterPro" id="IPR001611">
    <property type="entry name" value="Leu-rich_rpt"/>
</dbReference>
<accession>A0AA88JB95</accession>
<evidence type="ECO:0000313" key="13">
    <source>
        <dbReference type="Proteomes" id="UP001187192"/>
    </source>
</evidence>
<dbReference type="EMBL" id="BTGU01001186">
    <property type="protein sequence ID" value="GMN70571.1"/>
    <property type="molecule type" value="Genomic_DNA"/>
</dbReference>
<keyword evidence="13" id="KW-1185">Reference proteome</keyword>
<dbReference type="Pfam" id="PF13855">
    <property type="entry name" value="LRR_8"/>
    <property type="match status" value="1"/>
</dbReference>
<keyword evidence="4" id="KW-0732">Signal</keyword>
<dbReference type="Gene3D" id="3.80.10.10">
    <property type="entry name" value="Ribonuclease Inhibitor"/>
    <property type="match status" value="2"/>
</dbReference>
<dbReference type="Proteomes" id="UP001187192">
    <property type="component" value="Unassembled WGS sequence"/>
</dbReference>
<dbReference type="InterPro" id="IPR032675">
    <property type="entry name" value="LRR_dom_sf"/>
</dbReference>
<dbReference type="InterPro" id="IPR046956">
    <property type="entry name" value="RLP23-like"/>
</dbReference>
<feature type="transmembrane region" description="Helical" evidence="10">
    <location>
        <begin position="196"/>
        <end position="218"/>
    </location>
</feature>
<evidence type="ECO:0000313" key="11">
    <source>
        <dbReference type="EMBL" id="GMN70571.1"/>
    </source>
</evidence>
<keyword evidence="3 10" id="KW-0812">Transmembrane</keyword>
<sequence>MAGGIPSSIGNCSGLAVLGLSGNNLSDNIPSSMGQRRSLQILHLSSNKLVGEFTPSFKNLSSLETLDLENNMFLGELPFLLSHLSSLQVMDLAENQFNGSIPTSLGDLKAMTEGPVPQTLASLSYLQYLNLLENNFSGKIPYNGRISTFNASSFVGNPGLCGVPLSVNCPGDKDYLDASGKVNKERRSDDSFIDQWFYLSVGLGFASGILVPCFFLVIKRPWSYTYFTYVDEAQETISFLRYKRAVHRRSGGHGRLRRG</sequence>
<organism evidence="12 13">
    <name type="scientific">Ficus carica</name>
    <name type="common">Common fig</name>
    <dbReference type="NCBI Taxonomy" id="3494"/>
    <lineage>
        <taxon>Eukaryota</taxon>
        <taxon>Viridiplantae</taxon>
        <taxon>Streptophyta</taxon>
        <taxon>Embryophyta</taxon>
        <taxon>Tracheophyta</taxon>
        <taxon>Spermatophyta</taxon>
        <taxon>Magnoliopsida</taxon>
        <taxon>eudicotyledons</taxon>
        <taxon>Gunneridae</taxon>
        <taxon>Pentapetalae</taxon>
        <taxon>rosids</taxon>
        <taxon>fabids</taxon>
        <taxon>Rosales</taxon>
        <taxon>Moraceae</taxon>
        <taxon>Ficeae</taxon>
        <taxon>Ficus</taxon>
    </lineage>
</organism>
<evidence type="ECO:0000256" key="9">
    <source>
        <dbReference type="ARBA" id="ARBA00023180"/>
    </source>
</evidence>
<name>A0AA88JB95_FICCA</name>
<comment type="caution">
    <text evidence="12">The sequence shown here is derived from an EMBL/GenBank/DDBJ whole genome shotgun (WGS) entry which is preliminary data.</text>
</comment>
<dbReference type="PANTHER" id="PTHR48063">
    <property type="entry name" value="LRR RECEPTOR-LIKE KINASE"/>
    <property type="match status" value="1"/>
</dbReference>
<keyword evidence="8" id="KW-0675">Receptor</keyword>
<dbReference type="SUPFAM" id="SSF52058">
    <property type="entry name" value="L domain-like"/>
    <property type="match status" value="1"/>
</dbReference>
<evidence type="ECO:0000256" key="5">
    <source>
        <dbReference type="ARBA" id="ARBA00022737"/>
    </source>
</evidence>
<dbReference type="Pfam" id="PF00560">
    <property type="entry name" value="LRR_1"/>
    <property type="match status" value="1"/>
</dbReference>
<reference evidence="12" key="1">
    <citation type="submission" date="2023-07" db="EMBL/GenBank/DDBJ databases">
        <title>draft genome sequence of fig (Ficus carica).</title>
        <authorList>
            <person name="Takahashi T."/>
            <person name="Nishimura K."/>
        </authorList>
    </citation>
    <scope>NUCLEOTIDE SEQUENCE</scope>
</reference>
<evidence type="ECO:0000256" key="8">
    <source>
        <dbReference type="ARBA" id="ARBA00023170"/>
    </source>
</evidence>
<keyword evidence="5" id="KW-0677">Repeat</keyword>
<dbReference type="PANTHER" id="PTHR48063:SF16">
    <property type="entry name" value="LRR RECEPTOR-LIKE SERINE_THREONINE-PROTEIN KINASE GSO1"/>
    <property type="match status" value="1"/>
</dbReference>
<protein>
    <submittedName>
        <fullName evidence="12">Uncharacterized protein</fullName>
    </submittedName>
</protein>
<dbReference type="GO" id="GO:0016020">
    <property type="term" value="C:membrane"/>
    <property type="evidence" value="ECO:0007669"/>
    <property type="project" value="UniProtKB-SubCell"/>
</dbReference>
<keyword evidence="6 10" id="KW-1133">Transmembrane helix</keyword>
<comment type="subcellular location">
    <subcellularLocation>
        <location evidence="1">Membrane</location>
        <topology evidence="1">Single-pass type I membrane protein</topology>
    </subcellularLocation>
</comment>
<proteinExistence type="predicted"/>
<gene>
    <name evidence="11" type="ORF">TIFTF001_039615</name>
    <name evidence="12" type="ORF">TIFTF001_039619</name>
</gene>